<keyword evidence="3" id="KW-1185">Reference proteome</keyword>
<protein>
    <recommendedName>
        <fullName evidence="4">DUF4258 domain-containing protein</fullName>
    </recommendedName>
</protein>
<keyword evidence="1" id="KW-1133">Transmembrane helix</keyword>
<dbReference type="RefSeq" id="WP_093411019.1">
    <property type="nucleotide sequence ID" value="NZ_FOVL01000023.1"/>
</dbReference>
<keyword evidence="1" id="KW-0472">Membrane</keyword>
<dbReference type="AlphaFoldDB" id="A0A1I5CP94"/>
<accession>A0A1I5CP94</accession>
<evidence type="ECO:0008006" key="4">
    <source>
        <dbReference type="Google" id="ProtNLM"/>
    </source>
</evidence>
<keyword evidence="1" id="KW-0812">Transmembrane</keyword>
<dbReference type="OrthoDB" id="1466970at2"/>
<organism evidence="2 3">
    <name type="scientific">Salegentibacter flavus</name>
    <dbReference type="NCBI Taxonomy" id="287099"/>
    <lineage>
        <taxon>Bacteria</taxon>
        <taxon>Pseudomonadati</taxon>
        <taxon>Bacteroidota</taxon>
        <taxon>Flavobacteriia</taxon>
        <taxon>Flavobacteriales</taxon>
        <taxon>Flavobacteriaceae</taxon>
        <taxon>Salegentibacter</taxon>
    </lineage>
</organism>
<dbReference type="Proteomes" id="UP000199153">
    <property type="component" value="Unassembled WGS sequence"/>
</dbReference>
<name>A0A1I5CP94_9FLAO</name>
<dbReference type="EMBL" id="FOVL01000023">
    <property type="protein sequence ID" value="SFN88830.1"/>
    <property type="molecule type" value="Genomic_DNA"/>
</dbReference>
<evidence type="ECO:0000313" key="3">
    <source>
        <dbReference type="Proteomes" id="UP000199153"/>
    </source>
</evidence>
<sequence length="125" mass="14046">MKLIHRIGYFSVGLFFGIILLIFFLGGKRASCDYTPTDRVLKNIRTKSRAYSPEVLSYFEANNLDTAKVSQILETGDVDFGRSNTDAEPCNIYLVSEKINSETLELQIENCDSLATLKTAKLIKN</sequence>
<proteinExistence type="predicted"/>
<reference evidence="2 3" key="1">
    <citation type="submission" date="2016-10" db="EMBL/GenBank/DDBJ databases">
        <authorList>
            <person name="de Groot N.N."/>
        </authorList>
    </citation>
    <scope>NUCLEOTIDE SEQUENCE [LARGE SCALE GENOMIC DNA]</scope>
    <source>
        <strain evidence="2 3">DSM 17794</strain>
    </source>
</reference>
<dbReference type="STRING" id="287099.SAMN05660413_02942"/>
<gene>
    <name evidence="2" type="ORF">SAMN05660413_02942</name>
</gene>
<evidence type="ECO:0000313" key="2">
    <source>
        <dbReference type="EMBL" id="SFN88830.1"/>
    </source>
</evidence>
<evidence type="ECO:0000256" key="1">
    <source>
        <dbReference type="SAM" id="Phobius"/>
    </source>
</evidence>
<feature type="transmembrane region" description="Helical" evidence="1">
    <location>
        <begin position="7"/>
        <end position="26"/>
    </location>
</feature>